<dbReference type="InterPro" id="IPR020084">
    <property type="entry name" value="NUDIX_hydrolase_CS"/>
</dbReference>
<organism evidence="7 8">
    <name type="scientific">Frankia torreyi</name>
    <dbReference type="NCBI Taxonomy" id="1856"/>
    <lineage>
        <taxon>Bacteria</taxon>
        <taxon>Bacillati</taxon>
        <taxon>Actinomycetota</taxon>
        <taxon>Actinomycetes</taxon>
        <taxon>Frankiales</taxon>
        <taxon>Frankiaceae</taxon>
        <taxon>Frankia</taxon>
    </lineage>
</organism>
<evidence type="ECO:0000313" key="8">
    <source>
        <dbReference type="Proteomes" id="UP000032545"/>
    </source>
</evidence>
<name>A0A0D8BGL3_9ACTN</name>
<dbReference type="PATRIC" id="fig|1502723.3.peg.2508"/>
<evidence type="ECO:0000313" key="7">
    <source>
        <dbReference type="EMBL" id="KJE22582.1"/>
    </source>
</evidence>
<evidence type="ECO:0000259" key="6">
    <source>
        <dbReference type="PROSITE" id="PS51462"/>
    </source>
</evidence>
<evidence type="ECO:0000256" key="4">
    <source>
        <dbReference type="ARBA" id="ARBA00022842"/>
    </source>
</evidence>
<dbReference type="PROSITE" id="PS00893">
    <property type="entry name" value="NUDIX_BOX"/>
    <property type="match status" value="1"/>
</dbReference>
<comment type="cofactor">
    <cofactor evidence="1">
        <name>Mg(2+)</name>
        <dbReference type="ChEBI" id="CHEBI:18420"/>
    </cofactor>
</comment>
<keyword evidence="4" id="KW-0460">Magnesium</keyword>
<protein>
    <submittedName>
        <fullName evidence="7">ADP-ribose pyrophosphatase</fullName>
    </submittedName>
</protein>
<dbReference type="Gene3D" id="3.90.79.10">
    <property type="entry name" value="Nucleoside Triphosphate Pyrophosphohydrolase"/>
    <property type="match status" value="1"/>
</dbReference>
<dbReference type="CDD" id="cd18876">
    <property type="entry name" value="NUDIX_Hydrolase"/>
    <property type="match status" value="1"/>
</dbReference>
<dbReference type="AlphaFoldDB" id="A0A0D8BGL3"/>
<dbReference type="InterPro" id="IPR000086">
    <property type="entry name" value="NUDIX_hydrolase_dom"/>
</dbReference>
<evidence type="ECO:0000256" key="5">
    <source>
        <dbReference type="RuleBase" id="RU003476"/>
    </source>
</evidence>
<dbReference type="Proteomes" id="UP000032545">
    <property type="component" value="Unassembled WGS sequence"/>
</dbReference>
<dbReference type="PRINTS" id="PR00502">
    <property type="entry name" value="NUDIXFAMILY"/>
</dbReference>
<dbReference type="PROSITE" id="PS51462">
    <property type="entry name" value="NUDIX"/>
    <property type="match status" value="1"/>
</dbReference>
<keyword evidence="3 5" id="KW-0378">Hydrolase</keyword>
<reference evidence="8" key="1">
    <citation type="submission" date="2015-02" db="EMBL/GenBank/DDBJ databases">
        <title>Draft Genome of Frankia sp. CpI1-S.</title>
        <authorList>
            <person name="Oshone R.T."/>
            <person name="Ngom M."/>
            <person name="Ghodhbane-Gtari F."/>
            <person name="Gtari M."/>
            <person name="Morris K."/>
            <person name="Thomas K."/>
            <person name="Sen A."/>
            <person name="Tisa L.S."/>
        </authorList>
    </citation>
    <scope>NUCLEOTIDE SEQUENCE [LARGE SCALE GENOMIC DNA]</scope>
    <source>
        <strain evidence="8">CpI1-S</strain>
    </source>
</reference>
<sequence length="159" mass="16866">MPAMTALLDDYVARSRKAVAAGCLLLDDAGRVLLVEPTYKPNWEVPGGIAEPGESPRQTAQRELGEELGLDLPVGRLICVDHLAATPRRADALRFLFAVDGPPIPVDALVLQAAEIRSARYCTPAEVAERAAARLSRRIAACLAASLLPVYLEDGAPAG</sequence>
<feature type="domain" description="Nudix hydrolase" evidence="6">
    <location>
        <begin position="16"/>
        <end position="145"/>
    </location>
</feature>
<keyword evidence="8" id="KW-1185">Reference proteome</keyword>
<dbReference type="PANTHER" id="PTHR43046:SF12">
    <property type="entry name" value="GDP-MANNOSE MANNOSYL HYDROLASE"/>
    <property type="match status" value="1"/>
</dbReference>
<evidence type="ECO:0000256" key="2">
    <source>
        <dbReference type="ARBA" id="ARBA00005582"/>
    </source>
</evidence>
<evidence type="ECO:0000256" key="3">
    <source>
        <dbReference type="ARBA" id="ARBA00022801"/>
    </source>
</evidence>
<dbReference type="EMBL" id="JYFN01000022">
    <property type="protein sequence ID" value="KJE22582.1"/>
    <property type="molecule type" value="Genomic_DNA"/>
</dbReference>
<dbReference type="InterPro" id="IPR015797">
    <property type="entry name" value="NUDIX_hydrolase-like_dom_sf"/>
</dbReference>
<proteinExistence type="inferred from homology"/>
<dbReference type="InterPro" id="IPR020476">
    <property type="entry name" value="Nudix_hydrolase"/>
</dbReference>
<dbReference type="SUPFAM" id="SSF55811">
    <property type="entry name" value="Nudix"/>
    <property type="match status" value="1"/>
</dbReference>
<accession>A0A0D8BGL3</accession>
<gene>
    <name evidence="7" type="ORF">FF36_03112</name>
</gene>
<dbReference type="PANTHER" id="PTHR43046">
    <property type="entry name" value="GDP-MANNOSE MANNOSYL HYDROLASE"/>
    <property type="match status" value="1"/>
</dbReference>
<comment type="caution">
    <text evidence="7">The sequence shown here is derived from an EMBL/GenBank/DDBJ whole genome shotgun (WGS) entry which is preliminary data.</text>
</comment>
<dbReference type="Pfam" id="PF00293">
    <property type="entry name" value="NUDIX"/>
    <property type="match status" value="1"/>
</dbReference>
<dbReference type="GO" id="GO:0016787">
    <property type="term" value="F:hydrolase activity"/>
    <property type="evidence" value="ECO:0007669"/>
    <property type="project" value="UniProtKB-KW"/>
</dbReference>
<comment type="similarity">
    <text evidence="2 5">Belongs to the Nudix hydrolase family.</text>
</comment>
<evidence type="ECO:0000256" key="1">
    <source>
        <dbReference type="ARBA" id="ARBA00001946"/>
    </source>
</evidence>
<reference evidence="7 8" key="2">
    <citation type="journal article" date="2016" name="Genome Announc.">
        <title>Permanent Draft Genome Sequences for Two Variants of Frankia sp. Strain CpI1, the First Frankia Strain Isolated from Root Nodules of Comptonia peregrina.</title>
        <authorList>
            <person name="Oshone R."/>
            <person name="Hurst S.G.IV."/>
            <person name="Abebe-Akele F."/>
            <person name="Simpson S."/>
            <person name="Morris K."/>
            <person name="Thomas W.K."/>
            <person name="Tisa L.S."/>
        </authorList>
    </citation>
    <scope>NUCLEOTIDE SEQUENCE [LARGE SCALE GENOMIC DNA]</scope>
    <source>
        <strain evidence="8">CpI1-S</strain>
    </source>
</reference>